<comment type="caution">
    <text evidence="1">The sequence shown here is derived from an EMBL/GenBank/DDBJ whole genome shotgun (WGS) entry which is preliminary data.</text>
</comment>
<dbReference type="AlphaFoldDB" id="A0AAV3XL50"/>
<dbReference type="SUPFAM" id="SSF53335">
    <property type="entry name" value="S-adenosyl-L-methionine-dependent methyltransferases"/>
    <property type="match status" value="1"/>
</dbReference>
<name>A0AAV3XL50_9CYAN</name>
<dbReference type="Gene3D" id="3.40.50.150">
    <property type="entry name" value="Vaccinia Virus protein VP39"/>
    <property type="match status" value="1"/>
</dbReference>
<proteinExistence type="predicted"/>
<keyword evidence="2" id="KW-1185">Reference proteome</keyword>
<organism evidence="1 2">
    <name type="scientific">Microseira wollei NIES-4236</name>
    <dbReference type="NCBI Taxonomy" id="2530354"/>
    <lineage>
        <taxon>Bacteria</taxon>
        <taxon>Bacillati</taxon>
        <taxon>Cyanobacteriota</taxon>
        <taxon>Cyanophyceae</taxon>
        <taxon>Oscillatoriophycideae</taxon>
        <taxon>Aerosakkonematales</taxon>
        <taxon>Aerosakkonemataceae</taxon>
        <taxon>Microseira</taxon>
    </lineage>
</organism>
<accession>A0AAV3XL50</accession>
<dbReference type="Proteomes" id="UP001050975">
    <property type="component" value="Unassembled WGS sequence"/>
</dbReference>
<evidence type="ECO:0000313" key="2">
    <source>
        <dbReference type="Proteomes" id="UP001050975"/>
    </source>
</evidence>
<protein>
    <submittedName>
        <fullName evidence="1">Ubiquinone biosynthesis O-methyltransferase</fullName>
    </submittedName>
</protein>
<reference evidence="1" key="1">
    <citation type="submission" date="2019-10" db="EMBL/GenBank/DDBJ databases">
        <title>Draft genome sequece of Microseira wollei NIES-4236.</title>
        <authorList>
            <person name="Yamaguchi H."/>
            <person name="Suzuki S."/>
            <person name="Kawachi M."/>
        </authorList>
    </citation>
    <scope>NUCLEOTIDE SEQUENCE</scope>
    <source>
        <strain evidence="1">NIES-4236</strain>
    </source>
</reference>
<gene>
    <name evidence="1" type="primary">ubiG_2</name>
    <name evidence="1" type="ORF">MiSe_80260</name>
</gene>
<dbReference type="EMBL" id="BLAY01000206">
    <property type="protein sequence ID" value="GET43204.1"/>
    <property type="molecule type" value="Genomic_DNA"/>
</dbReference>
<sequence>MEITIPLTFAELVNEIVKFTELPREEVEHRVWMEAIDKGWNIQQDLNRFQVTPHYYNDKMEQLYRESYGMLFENLVYWAKPNRQGWTESALKRLKLYAKNHNLKHEELKILMHGDGTGNDSLYLAKNGFKVDYYDLPGSRTFDFAMKRFEFYELLDKSIEAIIDYNLCPMGQYDGVISFEVLEHLTDPVAAIRDIYSRLKMGGIALITEAFGRVDNIHPTHLATNAKYDGTTAFMFFKQGLVLSWYDRTYWFKPMEFVKLEKVSPLRLNRLLRDGVIRGKYLGAIGREMKQMFRR</sequence>
<dbReference type="CDD" id="cd02440">
    <property type="entry name" value="AdoMet_MTases"/>
    <property type="match status" value="1"/>
</dbReference>
<keyword evidence="1" id="KW-0830">Ubiquinone</keyword>
<evidence type="ECO:0000313" key="1">
    <source>
        <dbReference type="EMBL" id="GET43204.1"/>
    </source>
</evidence>
<dbReference type="Pfam" id="PF13489">
    <property type="entry name" value="Methyltransf_23"/>
    <property type="match status" value="1"/>
</dbReference>
<dbReference type="InterPro" id="IPR029063">
    <property type="entry name" value="SAM-dependent_MTases_sf"/>
</dbReference>
<dbReference type="RefSeq" id="WP_226591780.1">
    <property type="nucleotide sequence ID" value="NZ_BLAY01000206.1"/>
</dbReference>